<dbReference type="GO" id="GO:0016831">
    <property type="term" value="F:carboxy-lyase activity"/>
    <property type="evidence" value="ECO:0007669"/>
    <property type="project" value="TreeGrafter"/>
</dbReference>
<name>A0A2V2MQW8_9EURY</name>
<evidence type="ECO:0000256" key="5">
    <source>
        <dbReference type="HAMAP-Rule" id="MF_01984"/>
    </source>
</evidence>
<evidence type="ECO:0000313" key="8">
    <source>
        <dbReference type="Proteomes" id="UP000245657"/>
    </source>
</evidence>
<dbReference type="HAMAP" id="MF_01984">
    <property type="entry name" value="ubiX_pad"/>
    <property type="match status" value="1"/>
</dbReference>
<dbReference type="SUPFAM" id="SSF52507">
    <property type="entry name" value="Homo-oligomeric flavin-containing Cys decarboxylases, HFCD"/>
    <property type="match status" value="1"/>
</dbReference>
<dbReference type="RefSeq" id="WP_109969737.1">
    <property type="nucleotide sequence ID" value="NZ_CP176093.1"/>
</dbReference>
<comment type="caution">
    <text evidence="5">Lacks conserved residue(s) required for the propagation of feature annotation.</text>
</comment>
<evidence type="ECO:0000256" key="3">
    <source>
        <dbReference type="ARBA" id="ARBA00022643"/>
    </source>
</evidence>
<dbReference type="PANTHER" id="PTHR43374">
    <property type="entry name" value="FLAVIN PRENYLTRANSFERASE"/>
    <property type="match status" value="1"/>
</dbReference>
<keyword evidence="3 5" id="KW-0288">FMN</keyword>
<gene>
    <name evidence="5" type="primary">ubiX</name>
    <name evidence="7" type="ORF">DK846_14635</name>
</gene>
<keyword evidence="2 5" id="KW-0285">Flavoprotein</keyword>
<dbReference type="InterPro" id="IPR036551">
    <property type="entry name" value="Flavin_trans-like"/>
</dbReference>
<dbReference type="InterPro" id="IPR004507">
    <property type="entry name" value="UbiX-like"/>
</dbReference>
<organism evidence="7 8">
    <name type="scientific">Methanospirillum lacunae</name>
    <dbReference type="NCBI Taxonomy" id="668570"/>
    <lineage>
        <taxon>Archaea</taxon>
        <taxon>Methanobacteriati</taxon>
        <taxon>Methanobacteriota</taxon>
        <taxon>Stenosarchaea group</taxon>
        <taxon>Methanomicrobia</taxon>
        <taxon>Methanomicrobiales</taxon>
        <taxon>Methanospirillaceae</taxon>
        <taxon>Methanospirillum</taxon>
    </lineage>
</organism>
<feature type="binding site" evidence="5">
    <location>
        <position position="118"/>
    </location>
    <ligand>
        <name>FMN</name>
        <dbReference type="ChEBI" id="CHEBI:58210"/>
    </ligand>
</feature>
<feature type="binding site" evidence="5">
    <location>
        <begin position="11"/>
        <end position="13"/>
    </location>
    <ligand>
        <name>FMN</name>
        <dbReference type="ChEBI" id="CHEBI:58210"/>
    </ligand>
</feature>
<dbReference type="Proteomes" id="UP000245657">
    <property type="component" value="Unassembled WGS sequence"/>
</dbReference>
<dbReference type="NCBIfam" id="TIGR00421">
    <property type="entry name" value="ubiX_pad"/>
    <property type="match status" value="1"/>
</dbReference>
<feature type="binding site" evidence="5">
    <location>
        <position position="164"/>
    </location>
    <ligand>
        <name>dimethylallyl phosphate</name>
        <dbReference type="ChEBI" id="CHEBI:88052"/>
    </ligand>
</feature>
<reference evidence="7 8" key="1">
    <citation type="submission" date="2018-05" db="EMBL/GenBank/DDBJ databases">
        <title>Draft genome of Methanospirillum lacunae Ki8-1.</title>
        <authorList>
            <person name="Dueholm M.S."/>
            <person name="Nielsen P.H."/>
            <person name="Bakmann L.F."/>
            <person name="Otzen D.E."/>
        </authorList>
    </citation>
    <scope>NUCLEOTIDE SEQUENCE [LARGE SCALE GENOMIC DNA]</scope>
    <source>
        <strain evidence="7 8">Ki8-1</strain>
    </source>
</reference>
<feature type="domain" description="Flavoprotein" evidence="6">
    <location>
        <begin position="4"/>
        <end position="169"/>
    </location>
</feature>
<evidence type="ECO:0000259" key="6">
    <source>
        <dbReference type="Pfam" id="PF02441"/>
    </source>
</evidence>
<keyword evidence="4 5" id="KW-0808">Transferase</keyword>
<feature type="binding site" evidence="5">
    <location>
        <begin position="83"/>
        <end position="86"/>
    </location>
    <ligand>
        <name>FMN</name>
        <dbReference type="ChEBI" id="CHEBI:58210"/>
    </ligand>
</feature>
<evidence type="ECO:0000256" key="1">
    <source>
        <dbReference type="ARBA" id="ARBA00022602"/>
    </source>
</evidence>
<dbReference type="GeneID" id="97547648"/>
<dbReference type="EC" id="2.5.1.129" evidence="5"/>
<keyword evidence="1 5" id="KW-0637">Prenyltransferase</keyword>
<comment type="function">
    <text evidence="5">Flavin prenyltransferase that catalyzes the synthesis of the prenylated FMN cofactor (prenyl-FMN) for 4-hydroxy-3-polyprenylbenzoic acid decarboxylase UbiD. The prenyltransferase is metal-independent and links a dimethylallyl moiety from dimethylallyl monophosphate (DMAP) to the flavin N5 and C6 atoms of FMN.</text>
</comment>
<proteinExistence type="inferred from homology"/>
<accession>A0A2V2MQW8</accession>
<dbReference type="EMBL" id="QGMY01000011">
    <property type="protein sequence ID" value="PWR70624.1"/>
    <property type="molecule type" value="Genomic_DNA"/>
</dbReference>
<dbReference type="AlphaFoldDB" id="A0A2V2MQW8"/>
<evidence type="ECO:0000256" key="4">
    <source>
        <dbReference type="ARBA" id="ARBA00022679"/>
    </source>
</evidence>
<dbReference type="GO" id="GO:0106141">
    <property type="term" value="F:flavin prenyltransferase activity"/>
    <property type="evidence" value="ECO:0007669"/>
    <property type="project" value="UniProtKB-EC"/>
</dbReference>
<keyword evidence="8" id="KW-1185">Reference proteome</keyword>
<feature type="binding site" evidence="5">
    <location>
        <position position="36"/>
    </location>
    <ligand>
        <name>FMN</name>
        <dbReference type="ChEBI" id="CHEBI:58210"/>
    </ligand>
</feature>
<dbReference type="OrthoDB" id="9540at2157"/>
<dbReference type="NCBIfam" id="NF004685">
    <property type="entry name" value="PRK06029.1"/>
    <property type="match status" value="1"/>
</dbReference>
<dbReference type="Pfam" id="PF02441">
    <property type="entry name" value="Flavoprotein"/>
    <property type="match status" value="1"/>
</dbReference>
<dbReference type="PANTHER" id="PTHR43374:SF1">
    <property type="entry name" value="FLAVIN PRENYLTRANSFERASE PAD1, MITOCHONDRIAL"/>
    <property type="match status" value="1"/>
</dbReference>
<dbReference type="Gene3D" id="3.40.50.1950">
    <property type="entry name" value="Flavin prenyltransferase-like"/>
    <property type="match status" value="1"/>
</dbReference>
<feature type="binding site" evidence="5">
    <location>
        <position position="148"/>
    </location>
    <ligand>
        <name>dimethylallyl phosphate</name>
        <dbReference type="ChEBI" id="CHEBI:88052"/>
    </ligand>
</feature>
<comment type="caution">
    <text evidence="7">The sequence shown here is derived from an EMBL/GenBank/DDBJ whole genome shotgun (WGS) entry which is preliminary data.</text>
</comment>
<protein>
    <recommendedName>
        <fullName evidence="5">Flavin prenyltransferase UbiX</fullName>
        <ecNumber evidence="5">2.5.1.129</ecNumber>
    </recommendedName>
</protein>
<comment type="catalytic activity">
    <reaction evidence="5">
        <text>dimethylallyl phosphate + FMNH2 = prenylated FMNH2 + phosphate</text>
        <dbReference type="Rhea" id="RHEA:37743"/>
        <dbReference type="ChEBI" id="CHEBI:43474"/>
        <dbReference type="ChEBI" id="CHEBI:57618"/>
        <dbReference type="ChEBI" id="CHEBI:87467"/>
        <dbReference type="ChEBI" id="CHEBI:88052"/>
        <dbReference type="EC" id="2.5.1.129"/>
    </reaction>
</comment>
<dbReference type="InterPro" id="IPR003382">
    <property type="entry name" value="Flavoprotein"/>
</dbReference>
<sequence>MTRKFVIGVSGASGMIYASRLLHHLSPVAEVHLVVSPVAGEIAAHEGVSLSGFPVTLHRFDDLAAPIASGSFRHDGMVIVPCSMKTLASVANGITPNLVTRAADVTLKERRPCILLLRENPLSRIHITNMLTAHDAGATIMVASPPFYSRPVTIEDLVDAVVSRIIDHLGVEIEITSRWSGYE</sequence>
<evidence type="ECO:0000313" key="7">
    <source>
        <dbReference type="EMBL" id="PWR70624.1"/>
    </source>
</evidence>
<evidence type="ECO:0000256" key="2">
    <source>
        <dbReference type="ARBA" id="ARBA00022630"/>
    </source>
</evidence>
<comment type="similarity">
    <text evidence="5">Belongs to the UbiX/PAD1 family.</text>
</comment>